<dbReference type="InterPro" id="IPR036514">
    <property type="entry name" value="SGNH_hydro_sf"/>
</dbReference>
<dbReference type="PANTHER" id="PTHR30383">
    <property type="entry name" value="THIOESTERASE 1/PROTEASE 1/LYSOPHOSPHOLIPASE L1"/>
    <property type="match status" value="1"/>
</dbReference>
<dbReference type="Proteomes" id="UP001442841">
    <property type="component" value="Chromosome"/>
</dbReference>
<organism evidence="2 3">
    <name type="scientific">Ammonicoccus fulvus</name>
    <dbReference type="NCBI Taxonomy" id="3138240"/>
    <lineage>
        <taxon>Bacteria</taxon>
        <taxon>Bacillati</taxon>
        <taxon>Actinomycetota</taxon>
        <taxon>Actinomycetes</taxon>
        <taxon>Propionibacteriales</taxon>
        <taxon>Propionibacteriaceae</taxon>
        <taxon>Ammonicoccus</taxon>
    </lineage>
</organism>
<reference evidence="2 3" key="1">
    <citation type="submission" date="2024-04" db="EMBL/GenBank/DDBJ databases">
        <title>Isolation of an actinomycete strain from pig manure.</title>
        <authorList>
            <person name="Gong T."/>
            <person name="Yu Z."/>
            <person name="An M."/>
            <person name="Wei C."/>
            <person name="Yang W."/>
            <person name="Liu L."/>
        </authorList>
    </citation>
    <scope>NUCLEOTIDE SEQUENCE [LARGE SCALE GENOMIC DNA]</scope>
    <source>
        <strain evidence="2 3">ZF39</strain>
    </source>
</reference>
<keyword evidence="2" id="KW-0378">Hydrolase</keyword>
<dbReference type="GO" id="GO:0016787">
    <property type="term" value="F:hydrolase activity"/>
    <property type="evidence" value="ECO:0007669"/>
    <property type="project" value="UniProtKB-KW"/>
</dbReference>
<evidence type="ECO:0000313" key="3">
    <source>
        <dbReference type="Proteomes" id="UP001442841"/>
    </source>
</evidence>
<gene>
    <name evidence="2" type="ORF">AADG42_03465</name>
</gene>
<protein>
    <submittedName>
        <fullName evidence="2">SGNH/GDSL hydrolase family protein</fullName>
    </submittedName>
</protein>
<evidence type="ECO:0000259" key="1">
    <source>
        <dbReference type="Pfam" id="PF13472"/>
    </source>
</evidence>
<keyword evidence="3" id="KW-1185">Reference proteome</keyword>
<dbReference type="InterPro" id="IPR013830">
    <property type="entry name" value="SGNH_hydro"/>
</dbReference>
<name>A0ABZ3FK47_9ACTN</name>
<dbReference type="InterPro" id="IPR051532">
    <property type="entry name" value="Ester_Hydrolysis_Enzymes"/>
</dbReference>
<dbReference type="RefSeq" id="WP_425307834.1">
    <property type="nucleotide sequence ID" value="NZ_CP154795.1"/>
</dbReference>
<accession>A0ABZ3FK47</accession>
<dbReference type="Gene3D" id="3.40.50.1110">
    <property type="entry name" value="SGNH hydrolase"/>
    <property type="match status" value="1"/>
</dbReference>
<evidence type="ECO:0000313" key="2">
    <source>
        <dbReference type="EMBL" id="XAN06404.1"/>
    </source>
</evidence>
<dbReference type="SUPFAM" id="SSF52266">
    <property type="entry name" value="SGNH hydrolase"/>
    <property type="match status" value="1"/>
</dbReference>
<sequence>MHAWGRWRQWLVGVLLIACLSVLTSVGGARLLRRQAALAREEIFARPLGETAPKGEKIYRERYPERLELLVVGDSIAAGLGAERRKETLGGRLAKALAKTTRRSVHLLTMAQVGAQTSMVHDQLDALPEDYRPDLAIVVVGGNDVTHRVPIGRSVADLVDVIDRLQELGAEVIVGTCPNLGAIRPLRQPLRSIAGRRSGLLARAQRRAALARGARTVSLGRVVGPIFLAEPERMFSLDRFHPSAAGYRRTAKAMLPSLLAALGELEELPKGHYAPRG</sequence>
<feature type="domain" description="SGNH hydrolase-type esterase" evidence="1">
    <location>
        <begin position="71"/>
        <end position="249"/>
    </location>
</feature>
<dbReference type="PROSITE" id="PS51257">
    <property type="entry name" value="PROKAR_LIPOPROTEIN"/>
    <property type="match status" value="1"/>
</dbReference>
<dbReference type="EMBL" id="CP154795">
    <property type="protein sequence ID" value="XAN06404.1"/>
    <property type="molecule type" value="Genomic_DNA"/>
</dbReference>
<dbReference type="CDD" id="cd01836">
    <property type="entry name" value="FeeA_FeeB_like"/>
    <property type="match status" value="1"/>
</dbReference>
<dbReference type="PANTHER" id="PTHR30383:SF5">
    <property type="entry name" value="SGNH HYDROLASE-TYPE ESTERASE DOMAIN-CONTAINING PROTEIN"/>
    <property type="match status" value="1"/>
</dbReference>
<dbReference type="Pfam" id="PF13472">
    <property type="entry name" value="Lipase_GDSL_2"/>
    <property type="match status" value="1"/>
</dbReference>
<proteinExistence type="predicted"/>